<feature type="region of interest" description="Disordered" evidence="4">
    <location>
        <begin position="315"/>
        <end position="334"/>
    </location>
</feature>
<reference evidence="6" key="2">
    <citation type="submission" date="2020-06" db="EMBL/GenBank/DDBJ databases">
        <title>Helianthus annuus Genome sequencing and assembly Release 2.</title>
        <authorList>
            <person name="Gouzy J."/>
            <person name="Langlade N."/>
            <person name="Munos S."/>
        </authorList>
    </citation>
    <scope>NUCLEOTIDE SEQUENCE</scope>
    <source>
        <tissue evidence="6">Leaves</tissue>
    </source>
</reference>
<dbReference type="PROSITE" id="PS51720">
    <property type="entry name" value="G_AIG1"/>
    <property type="match status" value="1"/>
</dbReference>
<proteinExistence type="inferred from homology"/>
<organism evidence="6 7">
    <name type="scientific">Helianthus annuus</name>
    <name type="common">Common sunflower</name>
    <dbReference type="NCBI Taxonomy" id="4232"/>
    <lineage>
        <taxon>Eukaryota</taxon>
        <taxon>Viridiplantae</taxon>
        <taxon>Streptophyta</taxon>
        <taxon>Embryophyta</taxon>
        <taxon>Tracheophyta</taxon>
        <taxon>Spermatophyta</taxon>
        <taxon>Magnoliopsida</taxon>
        <taxon>eudicotyledons</taxon>
        <taxon>Gunneridae</taxon>
        <taxon>Pentapetalae</taxon>
        <taxon>asterids</taxon>
        <taxon>campanulids</taxon>
        <taxon>Asterales</taxon>
        <taxon>Asteraceae</taxon>
        <taxon>Asteroideae</taxon>
        <taxon>Heliantheae alliance</taxon>
        <taxon>Heliantheae</taxon>
        <taxon>Helianthus</taxon>
    </lineage>
</organism>
<dbReference type="FunFam" id="3.40.50.300:FF:000840">
    <property type="entry name" value="Immune-associated nucleotide-binding protein 9"/>
    <property type="match status" value="1"/>
</dbReference>
<dbReference type="SUPFAM" id="SSF52540">
    <property type="entry name" value="P-loop containing nucleoside triphosphate hydrolases"/>
    <property type="match status" value="1"/>
</dbReference>
<keyword evidence="3" id="KW-0342">GTP-binding</keyword>
<evidence type="ECO:0000259" key="5">
    <source>
        <dbReference type="PROSITE" id="PS51720"/>
    </source>
</evidence>
<comment type="caution">
    <text evidence="6">The sequence shown here is derived from an EMBL/GenBank/DDBJ whole genome shotgun (WGS) entry which is preliminary data.</text>
</comment>
<dbReference type="PANTHER" id="PTHR10903">
    <property type="entry name" value="GTPASE, IMAP FAMILY MEMBER-RELATED"/>
    <property type="match status" value="1"/>
</dbReference>
<protein>
    <submittedName>
        <fullName evidence="6">AIG1-type guanine nucleotide-binding (G) domain-containing protein</fullName>
    </submittedName>
</protein>
<dbReference type="EMBL" id="MNCJ02000320">
    <property type="protein sequence ID" value="KAF5806485.1"/>
    <property type="molecule type" value="Genomic_DNA"/>
</dbReference>
<gene>
    <name evidence="6" type="ORF">HanXRQr2_Chr05g0222021</name>
</gene>
<dbReference type="PANTHER" id="PTHR10903:SF184">
    <property type="entry name" value="GTP-BINDING PROTEIN A"/>
    <property type="match status" value="1"/>
</dbReference>
<dbReference type="Gene3D" id="3.40.50.300">
    <property type="entry name" value="P-loop containing nucleotide triphosphate hydrolases"/>
    <property type="match status" value="1"/>
</dbReference>
<dbReference type="AlphaFoldDB" id="A0A9K3J2C6"/>
<dbReference type="OrthoDB" id="8954335at2759"/>
<evidence type="ECO:0000256" key="4">
    <source>
        <dbReference type="SAM" id="MobiDB-lite"/>
    </source>
</evidence>
<sequence>MEEIGIDDDWFTSSSRTLILVGRPGSGKSATGNSILGKKAFVSKTSYAGVTRTSELRRTVLNDGLVLKVIDTPGLFDSSIDIEFVKKEIVKCMNMASDGIHAIVVILSVRNRFSKDEEAAIRGMRILFGSRVYDYMIVLYTGGDELEESGQTLAEYLEGCPDSLKETISLCGHRCMLFDNKTNDQQKRTQQLHELLSLVNNLLTKSNGKPYTDESLRDLKKGIGKLHEYSNAVQKLEITENQVNEMIALRLKETTAKLEQQLAEEQSRLKEATRRLEQQLEKEQGARLKAEKMAHAAHTKSNDEIRKLRENLERAERETEELRNKAKSGKCAIL</sequence>
<dbReference type="CDD" id="cd01852">
    <property type="entry name" value="AIG1"/>
    <property type="match status" value="1"/>
</dbReference>
<keyword evidence="2" id="KW-0547">Nucleotide-binding</keyword>
<comment type="similarity">
    <text evidence="1">Belongs to the TRAFAC class TrmE-Era-EngA-EngB-Septin-like GTPase superfamily. AIG1/Toc34/Toc159-like paraseptin GTPase family. IAN subfamily.</text>
</comment>
<dbReference type="InterPro" id="IPR006703">
    <property type="entry name" value="G_AIG1"/>
</dbReference>
<accession>A0A9K3J2C6</accession>
<dbReference type="Proteomes" id="UP000215914">
    <property type="component" value="Unassembled WGS sequence"/>
</dbReference>
<evidence type="ECO:0000256" key="2">
    <source>
        <dbReference type="ARBA" id="ARBA00022741"/>
    </source>
</evidence>
<dbReference type="Pfam" id="PF04548">
    <property type="entry name" value="AIG1"/>
    <property type="match status" value="1"/>
</dbReference>
<dbReference type="InterPro" id="IPR045058">
    <property type="entry name" value="GIMA/IAN/Toc"/>
</dbReference>
<keyword evidence="7" id="KW-1185">Reference proteome</keyword>
<feature type="compositionally biased region" description="Basic and acidic residues" evidence="4">
    <location>
        <begin position="315"/>
        <end position="324"/>
    </location>
</feature>
<evidence type="ECO:0000256" key="1">
    <source>
        <dbReference type="ARBA" id="ARBA00008535"/>
    </source>
</evidence>
<dbReference type="InterPro" id="IPR027417">
    <property type="entry name" value="P-loop_NTPase"/>
</dbReference>
<dbReference type="Gramene" id="mRNA:HanXRQr2_Chr05g0222021">
    <property type="protein sequence ID" value="mRNA:HanXRQr2_Chr05g0222021"/>
    <property type="gene ID" value="HanXRQr2_Chr05g0222021"/>
</dbReference>
<name>A0A9K3J2C6_HELAN</name>
<evidence type="ECO:0000313" key="6">
    <source>
        <dbReference type="EMBL" id="KAF5806485.1"/>
    </source>
</evidence>
<evidence type="ECO:0000313" key="7">
    <source>
        <dbReference type="Proteomes" id="UP000215914"/>
    </source>
</evidence>
<feature type="domain" description="AIG1-type G" evidence="5">
    <location>
        <begin position="13"/>
        <end position="220"/>
    </location>
</feature>
<dbReference type="GO" id="GO:0005525">
    <property type="term" value="F:GTP binding"/>
    <property type="evidence" value="ECO:0007669"/>
    <property type="project" value="UniProtKB-KW"/>
</dbReference>
<reference evidence="6" key="1">
    <citation type="journal article" date="2017" name="Nature">
        <title>The sunflower genome provides insights into oil metabolism, flowering and Asterid evolution.</title>
        <authorList>
            <person name="Badouin H."/>
            <person name="Gouzy J."/>
            <person name="Grassa C.J."/>
            <person name="Murat F."/>
            <person name="Staton S.E."/>
            <person name="Cottret L."/>
            <person name="Lelandais-Briere C."/>
            <person name="Owens G.L."/>
            <person name="Carrere S."/>
            <person name="Mayjonade B."/>
            <person name="Legrand L."/>
            <person name="Gill N."/>
            <person name="Kane N.C."/>
            <person name="Bowers J.E."/>
            <person name="Hubner S."/>
            <person name="Bellec A."/>
            <person name="Berard A."/>
            <person name="Berges H."/>
            <person name="Blanchet N."/>
            <person name="Boniface M.C."/>
            <person name="Brunel D."/>
            <person name="Catrice O."/>
            <person name="Chaidir N."/>
            <person name="Claudel C."/>
            <person name="Donnadieu C."/>
            <person name="Faraut T."/>
            <person name="Fievet G."/>
            <person name="Helmstetter N."/>
            <person name="King M."/>
            <person name="Knapp S.J."/>
            <person name="Lai Z."/>
            <person name="Le Paslier M.C."/>
            <person name="Lippi Y."/>
            <person name="Lorenzon L."/>
            <person name="Mandel J.R."/>
            <person name="Marage G."/>
            <person name="Marchand G."/>
            <person name="Marquand E."/>
            <person name="Bret-Mestries E."/>
            <person name="Morien E."/>
            <person name="Nambeesan S."/>
            <person name="Nguyen T."/>
            <person name="Pegot-Espagnet P."/>
            <person name="Pouilly N."/>
            <person name="Raftis F."/>
            <person name="Sallet E."/>
            <person name="Schiex T."/>
            <person name="Thomas J."/>
            <person name="Vandecasteele C."/>
            <person name="Vares D."/>
            <person name="Vear F."/>
            <person name="Vautrin S."/>
            <person name="Crespi M."/>
            <person name="Mangin B."/>
            <person name="Burke J.M."/>
            <person name="Salse J."/>
            <person name="Munos S."/>
            <person name="Vincourt P."/>
            <person name="Rieseberg L.H."/>
            <person name="Langlade N.B."/>
        </authorList>
    </citation>
    <scope>NUCLEOTIDE SEQUENCE</scope>
    <source>
        <tissue evidence="6">Leaves</tissue>
    </source>
</reference>
<evidence type="ECO:0000256" key="3">
    <source>
        <dbReference type="ARBA" id="ARBA00023134"/>
    </source>
</evidence>